<keyword evidence="2" id="KW-1185">Reference proteome</keyword>
<gene>
    <name evidence="1" type="ORF">OPT61_g947</name>
</gene>
<evidence type="ECO:0000313" key="2">
    <source>
        <dbReference type="Proteomes" id="UP001153331"/>
    </source>
</evidence>
<dbReference type="Proteomes" id="UP001153331">
    <property type="component" value="Unassembled WGS sequence"/>
</dbReference>
<dbReference type="EMBL" id="JAPHNI010000034">
    <property type="protein sequence ID" value="KAJ8117979.1"/>
    <property type="molecule type" value="Genomic_DNA"/>
</dbReference>
<protein>
    <submittedName>
        <fullName evidence="1">Uncharacterized protein</fullName>
    </submittedName>
</protein>
<accession>A0ACC2IRZ9</accession>
<name>A0ACC2IRZ9_9PLEO</name>
<sequence length="74" mass="8627">MGTVQWPRHGDHEAHTAKRSDETSQKKVAVVRKPRRSEIKEPPTPWATEHLQSMHNTRIRLWRALELLATIRAP</sequence>
<organism evidence="1 2">
    <name type="scientific">Boeremia exigua</name>
    <dbReference type="NCBI Taxonomy" id="749465"/>
    <lineage>
        <taxon>Eukaryota</taxon>
        <taxon>Fungi</taxon>
        <taxon>Dikarya</taxon>
        <taxon>Ascomycota</taxon>
        <taxon>Pezizomycotina</taxon>
        <taxon>Dothideomycetes</taxon>
        <taxon>Pleosporomycetidae</taxon>
        <taxon>Pleosporales</taxon>
        <taxon>Pleosporineae</taxon>
        <taxon>Didymellaceae</taxon>
        <taxon>Boeremia</taxon>
    </lineage>
</organism>
<evidence type="ECO:0000313" key="1">
    <source>
        <dbReference type="EMBL" id="KAJ8117979.1"/>
    </source>
</evidence>
<reference evidence="1" key="1">
    <citation type="submission" date="2022-11" db="EMBL/GenBank/DDBJ databases">
        <title>Genome Sequence of Boeremia exigua.</title>
        <authorList>
            <person name="Buettner E."/>
        </authorList>
    </citation>
    <scope>NUCLEOTIDE SEQUENCE</scope>
    <source>
        <strain evidence="1">CU02</strain>
    </source>
</reference>
<proteinExistence type="predicted"/>
<comment type="caution">
    <text evidence="1">The sequence shown here is derived from an EMBL/GenBank/DDBJ whole genome shotgun (WGS) entry which is preliminary data.</text>
</comment>